<evidence type="ECO:0000313" key="3">
    <source>
        <dbReference type="Proteomes" id="UP000439903"/>
    </source>
</evidence>
<accession>A0A8H4AWP3</accession>
<name>A0A8H4AWP3_GIGMA</name>
<protein>
    <submittedName>
        <fullName evidence="2">Uncharacterized protein</fullName>
    </submittedName>
</protein>
<evidence type="ECO:0000256" key="1">
    <source>
        <dbReference type="SAM" id="MobiDB-lite"/>
    </source>
</evidence>
<dbReference type="EMBL" id="WTPW01000165">
    <property type="protein sequence ID" value="KAF0540275.1"/>
    <property type="molecule type" value="Genomic_DNA"/>
</dbReference>
<organism evidence="2 3">
    <name type="scientific">Gigaspora margarita</name>
    <dbReference type="NCBI Taxonomy" id="4874"/>
    <lineage>
        <taxon>Eukaryota</taxon>
        <taxon>Fungi</taxon>
        <taxon>Fungi incertae sedis</taxon>
        <taxon>Mucoromycota</taxon>
        <taxon>Glomeromycotina</taxon>
        <taxon>Glomeromycetes</taxon>
        <taxon>Diversisporales</taxon>
        <taxon>Gigasporaceae</taxon>
        <taxon>Gigaspora</taxon>
    </lineage>
</organism>
<sequence>MILSKQQMIIDQEILILNQKEDTNVPTTTTKSQDPNLGPEKIASMTPTQPQDLTLTKMNMTSQPNPEVNKQPDMEELEEEIQGSEQDEQNSRDKQTGPETAN</sequence>
<gene>
    <name evidence="2" type="ORF">F8M41_006524</name>
</gene>
<feature type="region of interest" description="Disordered" evidence="1">
    <location>
        <begin position="19"/>
        <end position="102"/>
    </location>
</feature>
<feature type="compositionally biased region" description="Polar residues" evidence="1">
    <location>
        <begin position="24"/>
        <end position="35"/>
    </location>
</feature>
<feature type="compositionally biased region" description="Polar residues" evidence="1">
    <location>
        <begin position="45"/>
        <end position="68"/>
    </location>
</feature>
<comment type="caution">
    <text evidence="2">The sequence shown here is derived from an EMBL/GenBank/DDBJ whole genome shotgun (WGS) entry which is preliminary data.</text>
</comment>
<dbReference type="AlphaFoldDB" id="A0A8H4AWP3"/>
<evidence type="ECO:0000313" key="2">
    <source>
        <dbReference type="EMBL" id="KAF0540275.1"/>
    </source>
</evidence>
<dbReference type="Proteomes" id="UP000439903">
    <property type="component" value="Unassembled WGS sequence"/>
</dbReference>
<reference evidence="2 3" key="1">
    <citation type="journal article" date="2019" name="Environ. Microbiol.">
        <title>At the nexus of three kingdoms: the genome of the mycorrhizal fungus Gigaspora margarita provides insights into plant, endobacterial and fungal interactions.</title>
        <authorList>
            <person name="Venice F."/>
            <person name="Ghignone S."/>
            <person name="Salvioli di Fossalunga A."/>
            <person name="Amselem J."/>
            <person name="Novero M."/>
            <person name="Xianan X."/>
            <person name="Sedzielewska Toro K."/>
            <person name="Morin E."/>
            <person name="Lipzen A."/>
            <person name="Grigoriev I.V."/>
            <person name="Henrissat B."/>
            <person name="Martin F.M."/>
            <person name="Bonfante P."/>
        </authorList>
    </citation>
    <scope>NUCLEOTIDE SEQUENCE [LARGE SCALE GENOMIC DNA]</scope>
    <source>
        <strain evidence="2 3">BEG34</strain>
    </source>
</reference>
<proteinExistence type="predicted"/>
<feature type="compositionally biased region" description="Acidic residues" evidence="1">
    <location>
        <begin position="74"/>
        <end position="88"/>
    </location>
</feature>
<keyword evidence="3" id="KW-1185">Reference proteome</keyword>